<evidence type="ECO:0000256" key="7">
    <source>
        <dbReference type="HAMAP-Rule" id="MF_00009"/>
    </source>
</evidence>
<keyword evidence="3 7" id="KW-0479">Metal-binding</keyword>
<dbReference type="GO" id="GO:0004222">
    <property type="term" value="F:metalloendopeptidase activity"/>
    <property type="evidence" value="ECO:0007669"/>
    <property type="project" value="InterPro"/>
</dbReference>
<keyword evidence="6 7" id="KW-0862">Zinc</keyword>
<comment type="similarity">
    <text evidence="1 7">Belongs to the endoribonuclease YbeY family.</text>
</comment>
<keyword evidence="2 7" id="KW-0540">Nuclease</keyword>
<dbReference type="EMBL" id="FNQF01000006">
    <property type="protein sequence ID" value="SEA46937.1"/>
    <property type="molecule type" value="Genomic_DNA"/>
</dbReference>
<feature type="binding site" evidence="7">
    <location>
        <position position="115"/>
    </location>
    <ligand>
        <name>Zn(2+)</name>
        <dbReference type="ChEBI" id="CHEBI:29105"/>
        <note>catalytic</note>
    </ligand>
</feature>
<organism evidence="8 9">
    <name type="scientific">Psychroflexus halocasei</name>
    <dbReference type="NCBI Taxonomy" id="908615"/>
    <lineage>
        <taxon>Bacteria</taxon>
        <taxon>Pseudomonadati</taxon>
        <taxon>Bacteroidota</taxon>
        <taxon>Flavobacteriia</taxon>
        <taxon>Flavobacteriales</taxon>
        <taxon>Flavobacteriaceae</taxon>
        <taxon>Psychroflexus</taxon>
    </lineage>
</organism>
<keyword evidence="5 7" id="KW-0378">Hydrolase</keyword>
<feature type="binding site" evidence="7">
    <location>
        <position position="105"/>
    </location>
    <ligand>
        <name>Zn(2+)</name>
        <dbReference type="ChEBI" id="CHEBI:29105"/>
        <note>catalytic</note>
    </ligand>
</feature>
<dbReference type="EC" id="3.1.-.-" evidence="7"/>
<dbReference type="SUPFAM" id="SSF55486">
    <property type="entry name" value="Metalloproteases ('zincins'), catalytic domain"/>
    <property type="match status" value="1"/>
</dbReference>
<evidence type="ECO:0000256" key="3">
    <source>
        <dbReference type="ARBA" id="ARBA00022723"/>
    </source>
</evidence>
<dbReference type="Proteomes" id="UP000198820">
    <property type="component" value="Unassembled WGS sequence"/>
</dbReference>
<evidence type="ECO:0000256" key="1">
    <source>
        <dbReference type="ARBA" id="ARBA00010875"/>
    </source>
</evidence>
<comment type="subcellular location">
    <subcellularLocation>
        <location evidence="7">Cytoplasm</location>
    </subcellularLocation>
</comment>
<evidence type="ECO:0000313" key="8">
    <source>
        <dbReference type="EMBL" id="SEA46937.1"/>
    </source>
</evidence>
<dbReference type="STRING" id="908615.SAMN05421540_10624"/>
<dbReference type="GO" id="GO:0005737">
    <property type="term" value="C:cytoplasm"/>
    <property type="evidence" value="ECO:0007669"/>
    <property type="project" value="UniProtKB-SubCell"/>
</dbReference>
<name>A0A1H4BFQ8_9FLAO</name>
<keyword evidence="7" id="KW-0963">Cytoplasm</keyword>
<protein>
    <recommendedName>
        <fullName evidence="7">Endoribonuclease YbeY</fullName>
        <ecNumber evidence="7">3.1.-.-</ecNumber>
    </recommendedName>
</protein>
<keyword evidence="9" id="KW-1185">Reference proteome</keyword>
<dbReference type="GO" id="GO:0004521">
    <property type="term" value="F:RNA endonuclease activity"/>
    <property type="evidence" value="ECO:0007669"/>
    <property type="project" value="UniProtKB-UniRule"/>
</dbReference>
<dbReference type="InterPro" id="IPR002036">
    <property type="entry name" value="YbeY"/>
</dbReference>
<proteinExistence type="inferred from homology"/>
<reference evidence="8 9" key="1">
    <citation type="submission" date="2016-10" db="EMBL/GenBank/DDBJ databases">
        <authorList>
            <person name="de Groot N.N."/>
        </authorList>
    </citation>
    <scope>NUCLEOTIDE SEQUENCE [LARGE SCALE GENOMIC DNA]</scope>
    <source>
        <strain evidence="8 9">DSM 23581</strain>
    </source>
</reference>
<dbReference type="GO" id="GO:0008270">
    <property type="term" value="F:zinc ion binding"/>
    <property type="evidence" value="ECO:0007669"/>
    <property type="project" value="UniProtKB-UniRule"/>
</dbReference>
<dbReference type="GO" id="GO:0006364">
    <property type="term" value="P:rRNA processing"/>
    <property type="evidence" value="ECO:0007669"/>
    <property type="project" value="UniProtKB-UniRule"/>
</dbReference>
<gene>
    <name evidence="7" type="primary">ybeY</name>
    <name evidence="8" type="ORF">SAMN05421540_10624</name>
</gene>
<dbReference type="NCBIfam" id="TIGR00043">
    <property type="entry name" value="rRNA maturation RNase YbeY"/>
    <property type="match status" value="1"/>
</dbReference>
<dbReference type="Gene3D" id="3.40.390.30">
    <property type="entry name" value="Metalloproteases ('zincins'), catalytic domain"/>
    <property type="match status" value="1"/>
</dbReference>
<keyword evidence="7" id="KW-0698">rRNA processing</keyword>
<evidence type="ECO:0000256" key="5">
    <source>
        <dbReference type="ARBA" id="ARBA00022801"/>
    </source>
</evidence>
<dbReference type="PANTHER" id="PTHR46986:SF1">
    <property type="entry name" value="ENDORIBONUCLEASE YBEY, CHLOROPLASTIC"/>
    <property type="match status" value="1"/>
</dbReference>
<keyword evidence="4 7" id="KW-0255">Endonuclease</keyword>
<accession>A0A1H4BFQ8</accession>
<evidence type="ECO:0000256" key="6">
    <source>
        <dbReference type="ARBA" id="ARBA00022833"/>
    </source>
</evidence>
<dbReference type="AlphaFoldDB" id="A0A1H4BFQ8"/>
<evidence type="ECO:0000256" key="4">
    <source>
        <dbReference type="ARBA" id="ARBA00022759"/>
    </source>
</evidence>
<dbReference type="HAMAP" id="MF_00009">
    <property type="entry name" value="Endoribonucl_YbeY"/>
    <property type="match status" value="1"/>
</dbReference>
<dbReference type="RefSeq" id="WP_192869876.1">
    <property type="nucleotide sequence ID" value="NZ_FNQF01000006.1"/>
</dbReference>
<sequence length="140" mass="16801">MIEFYSENNFSLDEKEKHQIWIENVINSEGFKLEEITYIFCDDNYLLKINQEFLKHDTLTDIITFDNSFGLSVAAEIYISTERVDENAIKFGNKFTEELRRVMVHGVLHCMKIDDHTDEEKRKMRQKENEKLQMFHVEQN</sequence>
<comment type="cofactor">
    <cofactor evidence="7">
        <name>Zn(2+)</name>
        <dbReference type="ChEBI" id="CHEBI:29105"/>
    </cofactor>
    <text evidence="7">Binds 1 zinc ion.</text>
</comment>
<feature type="binding site" evidence="7">
    <location>
        <position position="109"/>
    </location>
    <ligand>
        <name>Zn(2+)</name>
        <dbReference type="ChEBI" id="CHEBI:29105"/>
        <note>catalytic</note>
    </ligand>
</feature>
<comment type="function">
    <text evidence="7">Single strand-specific metallo-endoribonuclease involved in late-stage 70S ribosome quality control and in maturation of the 3' terminus of the 16S rRNA.</text>
</comment>
<evidence type="ECO:0000313" key="9">
    <source>
        <dbReference type="Proteomes" id="UP000198820"/>
    </source>
</evidence>
<dbReference type="InterPro" id="IPR023091">
    <property type="entry name" value="MetalPrtase_cat_dom_sf_prd"/>
</dbReference>
<evidence type="ECO:0000256" key="2">
    <source>
        <dbReference type="ARBA" id="ARBA00022722"/>
    </source>
</evidence>
<dbReference type="Pfam" id="PF02130">
    <property type="entry name" value="YbeY"/>
    <property type="match status" value="1"/>
</dbReference>
<keyword evidence="7" id="KW-0690">Ribosome biogenesis</keyword>
<dbReference type="PANTHER" id="PTHR46986">
    <property type="entry name" value="ENDORIBONUCLEASE YBEY, CHLOROPLASTIC"/>
    <property type="match status" value="1"/>
</dbReference>